<dbReference type="EMBL" id="JBHLUH010000105">
    <property type="protein sequence ID" value="MFC0534205.1"/>
    <property type="molecule type" value="Genomic_DNA"/>
</dbReference>
<dbReference type="Proteomes" id="UP001589867">
    <property type="component" value="Unassembled WGS sequence"/>
</dbReference>
<evidence type="ECO:0000313" key="4">
    <source>
        <dbReference type="Proteomes" id="UP001589867"/>
    </source>
</evidence>
<dbReference type="Gene3D" id="3.40.50.1820">
    <property type="entry name" value="alpha/beta hydrolase"/>
    <property type="match status" value="2"/>
</dbReference>
<keyword evidence="4" id="KW-1185">Reference proteome</keyword>
<dbReference type="InterPro" id="IPR029058">
    <property type="entry name" value="AB_hydrolase_fold"/>
</dbReference>
<evidence type="ECO:0000256" key="1">
    <source>
        <dbReference type="ARBA" id="ARBA00022801"/>
    </source>
</evidence>
<dbReference type="Pfam" id="PF02129">
    <property type="entry name" value="Peptidase_S15"/>
    <property type="match status" value="1"/>
</dbReference>
<keyword evidence="1 3" id="KW-0378">Hydrolase</keyword>
<dbReference type="SUPFAM" id="SSF53474">
    <property type="entry name" value="alpha/beta-Hydrolases"/>
    <property type="match status" value="1"/>
</dbReference>
<dbReference type="NCBIfam" id="TIGR00976">
    <property type="entry name" value="CocE_NonD"/>
    <property type="match status" value="1"/>
</dbReference>
<dbReference type="GO" id="GO:0016787">
    <property type="term" value="F:hydrolase activity"/>
    <property type="evidence" value="ECO:0007669"/>
    <property type="project" value="UniProtKB-KW"/>
</dbReference>
<evidence type="ECO:0000259" key="2">
    <source>
        <dbReference type="SMART" id="SM00939"/>
    </source>
</evidence>
<evidence type="ECO:0000313" key="3">
    <source>
        <dbReference type="EMBL" id="MFC0534205.1"/>
    </source>
</evidence>
<dbReference type="InterPro" id="IPR008979">
    <property type="entry name" value="Galactose-bd-like_sf"/>
</dbReference>
<name>A0ABV6MHJ5_9ACTN</name>
<dbReference type="SUPFAM" id="SSF49785">
    <property type="entry name" value="Galactose-binding domain-like"/>
    <property type="match status" value="1"/>
</dbReference>
<dbReference type="RefSeq" id="WP_377262793.1">
    <property type="nucleotide sequence ID" value="NZ_JBHLUH010000105.1"/>
</dbReference>
<dbReference type="SMART" id="SM00939">
    <property type="entry name" value="PepX_C"/>
    <property type="match status" value="1"/>
</dbReference>
<dbReference type="Pfam" id="PF08530">
    <property type="entry name" value="PepX_C"/>
    <property type="match status" value="1"/>
</dbReference>
<comment type="caution">
    <text evidence="3">The sequence shown here is derived from an EMBL/GenBank/DDBJ whole genome shotgun (WGS) entry which is preliminary data.</text>
</comment>
<accession>A0ABV6MHJ5</accession>
<dbReference type="Gene3D" id="2.60.120.260">
    <property type="entry name" value="Galactose-binding domain-like"/>
    <property type="match status" value="1"/>
</dbReference>
<gene>
    <name evidence="3" type="ORF">ACFFIA_42125</name>
</gene>
<reference evidence="3 4" key="1">
    <citation type="submission" date="2024-09" db="EMBL/GenBank/DDBJ databases">
        <authorList>
            <person name="Sun Q."/>
            <person name="Mori K."/>
        </authorList>
    </citation>
    <scope>NUCLEOTIDE SEQUENCE [LARGE SCALE GENOMIC DNA]</scope>
    <source>
        <strain evidence="3 4">TBRC 3947</strain>
    </source>
</reference>
<sequence length="632" mass="67904">MPTAEPTVEIQIVRDARVPGPYPGYTLSADLFLPAGGTPVPALVTVLPYRTDLGGAHDASYRWLARHGYACVLVNQAGVGSSDGLPHQPWGPGETDDAVAAIRWAAAQPWCTGDVGMWGTSHGGFTSMAAAGRGLPALKAIIAMENALDVEHDIMHPAGERGDFLRLASWGGRMLLQQILPPLRNHTSLAEQRRWRRRLHEVEPYLVELASMGPGDPRWRERAVDPTAVTVPTMCVGGWYDPYADAVPRAYEQLTVPKKLIMGPWGHVLPHESPSDPIDFLAIALRWWNRWLRGIDDGFMDEPEVVLHVRGHNAGWRAFEAWPPGKDQLVLGTGASTVLCTTPRAETAPAPIAAYDPDPTAGALSGLRGVAAPARPLDQHTDDMRALHFTSEPLPADVLLCGRPEVSVRVAGTGALPQRLVVRLTDVDPDGRSTFVTDGIHRPGAPAAEHRVTLGAAAYRLRAGHRLRLVVGDADFPRLTPLPEPAAFQVTAVAVVLATVADDAGSPVDVPPLGTAPTDRRDRQAGWALTRAPVADSVEISVGSETGPVLTPDGHRLTTNSDVRARVRRDHPEESVVTAMHTGTVRTDAGETIAGHVTLRCTQTALHARATLTIDGLTTYEKAWDVPLVPLS</sequence>
<dbReference type="InterPro" id="IPR013736">
    <property type="entry name" value="Xaa-Pro_dipept_C"/>
</dbReference>
<feature type="domain" description="Xaa-Pro dipeptidyl-peptidase C-terminal" evidence="2">
    <location>
        <begin position="285"/>
        <end position="508"/>
    </location>
</feature>
<protein>
    <submittedName>
        <fullName evidence="3">CocE/NonD family hydrolase</fullName>
    </submittedName>
</protein>
<proteinExistence type="predicted"/>
<dbReference type="InterPro" id="IPR005674">
    <property type="entry name" value="CocE/Ser_esterase"/>
</dbReference>
<organism evidence="3 4">
    <name type="scientific">Phytohabitans kaempferiae</name>
    <dbReference type="NCBI Taxonomy" id="1620943"/>
    <lineage>
        <taxon>Bacteria</taxon>
        <taxon>Bacillati</taxon>
        <taxon>Actinomycetota</taxon>
        <taxon>Actinomycetes</taxon>
        <taxon>Micromonosporales</taxon>
        <taxon>Micromonosporaceae</taxon>
    </lineage>
</organism>
<dbReference type="InterPro" id="IPR000383">
    <property type="entry name" value="Xaa-Pro-like_dom"/>
</dbReference>